<feature type="transmembrane region" description="Helical" evidence="1">
    <location>
        <begin position="19"/>
        <end position="42"/>
    </location>
</feature>
<dbReference type="AlphaFoldDB" id="A0A418R103"/>
<keyword evidence="1" id="KW-1133">Transmembrane helix</keyword>
<keyword evidence="1" id="KW-0812">Transmembrane</keyword>
<feature type="transmembrane region" description="Helical" evidence="1">
    <location>
        <begin position="54"/>
        <end position="77"/>
    </location>
</feature>
<evidence type="ECO:0000313" key="3">
    <source>
        <dbReference type="Proteomes" id="UP000284250"/>
    </source>
</evidence>
<dbReference type="Proteomes" id="UP000284250">
    <property type="component" value="Unassembled WGS sequence"/>
</dbReference>
<keyword evidence="3" id="KW-1185">Reference proteome</keyword>
<organism evidence="2 3">
    <name type="scientific">Hymenobacter rubripertinctus</name>
    <dbReference type="NCBI Taxonomy" id="2029981"/>
    <lineage>
        <taxon>Bacteria</taxon>
        <taxon>Pseudomonadati</taxon>
        <taxon>Bacteroidota</taxon>
        <taxon>Cytophagia</taxon>
        <taxon>Cytophagales</taxon>
        <taxon>Hymenobacteraceae</taxon>
        <taxon>Hymenobacter</taxon>
    </lineage>
</organism>
<evidence type="ECO:0000313" key="2">
    <source>
        <dbReference type="EMBL" id="RIY11059.1"/>
    </source>
</evidence>
<dbReference type="EMBL" id="QYCN01000010">
    <property type="protein sequence ID" value="RIY11059.1"/>
    <property type="molecule type" value="Genomic_DNA"/>
</dbReference>
<reference evidence="2 3" key="2">
    <citation type="submission" date="2019-01" db="EMBL/GenBank/DDBJ databases">
        <title>Hymenobacter humicola sp. nov., isolated from soils in Antarctica.</title>
        <authorList>
            <person name="Sedlacek I."/>
            <person name="Holochova P."/>
            <person name="Kralova S."/>
            <person name="Pantucek R."/>
            <person name="Stankova E."/>
            <person name="Vrbovska V."/>
            <person name="Kristofova L."/>
            <person name="Svec P."/>
            <person name="Busse H.-J."/>
        </authorList>
    </citation>
    <scope>NUCLEOTIDE SEQUENCE [LARGE SCALE GENOMIC DNA]</scope>
    <source>
        <strain evidence="2 3">CCM 8852</strain>
    </source>
</reference>
<sequence>MCPYAAPAARRPRSSFARLIPRAMFVDLLAAGLFAVSLLPFITGYCAYSYGRSFWLWFALGFFLPILSYFVLFALILRQQLDHGQRLLNEAKAVLAAAEEAERAVKE</sequence>
<reference evidence="2 3" key="1">
    <citation type="submission" date="2018-09" db="EMBL/GenBank/DDBJ databases">
        <authorList>
            <person name="Zeman M."/>
            <person name="Pardy F."/>
        </authorList>
    </citation>
    <scope>NUCLEOTIDE SEQUENCE [LARGE SCALE GENOMIC DNA]</scope>
    <source>
        <strain evidence="2 3">CCM 8852</strain>
    </source>
</reference>
<keyword evidence="1" id="KW-0472">Membrane</keyword>
<gene>
    <name evidence="2" type="ORF">D0T11_08610</name>
</gene>
<protein>
    <submittedName>
        <fullName evidence="2">Uncharacterized protein</fullName>
    </submittedName>
</protein>
<proteinExistence type="predicted"/>
<name>A0A418R103_9BACT</name>
<evidence type="ECO:0000256" key="1">
    <source>
        <dbReference type="SAM" id="Phobius"/>
    </source>
</evidence>
<comment type="caution">
    <text evidence="2">The sequence shown here is derived from an EMBL/GenBank/DDBJ whole genome shotgun (WGS) entry which is preliminary data.</text>
</comment>
<accession>A0A418R103</accession>